<evidence type="ECO:0000256" key="2">
    <source>
        <dbReference type="ARBA" id="ARBA00022448"/>
    </source>
</evidence>
<evidence type="ECO:0000313" key="7">
    <source>
        <dbReference type="Proteomes" id="UP001341840"/>
    </source>
</evidence>
<dbReference type="EMBL" id="JASCZI010211472">
    <property type="protein sequence ID" value="MED6192432.1"/>
    <property type="molecule type" value="Genomic_DNA"/>
</dbReference>
<keyword evidence="3" id="KW-0268">Exocytosis</keyword>
<dbReference type="Proteomes" id="UP001341840">
    <property type="component" value="Unassembled WGS sequence"/>
</dbReference>
<feature type="transmembrane region" description="Helical" evidence="4">
    <location>
        <begin position="120"/>
        <end position="137"/>
    </location>
</feature>
<feature type="transmembrane region" description="Helical" evidence="4">
    <location>
        <begin position="56"/>
        <end position="79"/>
    </location>
</feature>
<comment type="function">
    <text evidence="3">Component of the exocyst complex.</text>
</comment>
<keyword evidence="7" id="KW-1185">Reference proteome</keyword>
<protein>
    <recommendedName>
        <fullName evidence="3">Exocyst subunit Exo70 family protein</fullName>
    </recommendedName>
</protein>
<feature type="domain" description="Exocyst complex subunit Exo70 C-terminal" evidence="5">
    <location>
        <begin position="377"/>
        <end position="526"/>
    </location>
</feature>
<comment type="similarity">
    <text evidence="1 3">Belongs to the EXO70 family.</text>
</comment>
<evidence type="ECO:0000256" key="1">
    <source>
        <dbReference type="ARBA" id="ARBA00006756"/>
    </source>
</evidence>
<evidence type="ECO:0000256" key="3">
    <source>
        <dbReference type="RuleBase" id="RU365026"/>
    </source>
</evidence>
<gene>
    <name evidence="6" type="ORF">PIB30_010065</name>
</gene>
<dbReference type="Gene3D" id="1.20.1280.170">
    <property type="entry name" value="Exocyst complex component Exo70"/>
    <property type="match status" value="1"/>
</dbReference>
<dbReference type="PANTHER" id="PTHR12542">
    <property type="entry name" value="EXOCYST COMPLEX PROTEIN EXO70"/>
    <property type="match status" value="1"/>
</dbReference>
<feature type="transmembrane region" description="Helical" evidence="4">
    <location>
        <begin position="144"/>
        <end position="161"/>
    </location>
</feature>
<dbReference type="SUPFAM" id="SSF74788">
    <property type="entry name" value="Cullin repeat-like"/>
    <property type="match status" value="1"/>
</dbReference>
<evidence type="ECO:0000313" key="6">
    <source>
        <dbReference type="EMBL" id="MED6192432.1"/>
    </source>
</evidence>
<keyword evidence="2 3" id="KW-0813">Transport</keyword>
<keyword evidence="4" id="KW-0812">Transmembrane</keyword>
<reference evidence="6 7" key="1">
    <citation type="journal article" date="2023" name="Plants (Basel)">
        <title>Bridging the Gap: Combining Genomics and Transcriptomics Approaches to Understand Stylosanthes scabra, an Orphan Legume from the Brazilian Caatinga.</title>
        <authorList>
            <person name="Ferreira-Neto J.R.C."/>
            <person name="da Silva M.D."/>
            <person name="Binneck E."/>
            <person name="de Melo N.F."/>
            <person name="da Silva R.H."/>
            <person name="de Melo A.L.T.M."/>
            <person name="Pandolfi V."/>
            <person name="Bustamante F.O."/>
            <person name="Brasileiro-Vidal A.C."/>
            <person name="Benko-Iseppon A.M."/>
        </authorList>
    </citation>
    <scope>NUCLEOTIDE SEQUENCE [LARGE SCALE GENOMIC DNA]</scope>
    <source>
        <tissue evidence="6">Leaves</tissue>
    </source>
</reference>
<organism evidence="6 7">
    <name type="scientific">Stylosanthes scabra</name>
    <dbReference type="NCBI Taxonomy" id="79078"/>
    <lineage>
        <taxon>Eukaryota</taxon>
        <taxon>Viridiplantae</taxon>
        <taxon>Streptophyta</taxon>
        <taxon>Embryophyta</taxon>
        <taxon>Tracheophyta</taxon>
        <taxon>Spermatophyta</taxon>
        <taxon>Magnoliopsida</taxon>
        <taxon>eudicotyledons</taxon>
        <taxon>Gunneridae</taxon>
        <taxon>Pentapetalae</taxon>
        <taxon>rosids</taxon>
        <taxon>fabids</taxon>
        <taxon>Fabales</taxon>
        <taxon>Fabaceae</taxon>
        <taxon>Papilionoideae</taxon>
        <taxon>50 kb inversion clade</taxon>
        <taxon>dalbergioids sensu lato</taxon>
        <taxon>Dalbergieae</taxon>
        <taxon>Pterocarpus clade</taxon>
        <taxon>Stylosanthes</taxon>
    </lineage>
</organism>
<proteinExistence type="inferred from homology"/>
<name>A0ABU6X466_9FABA</name>
<feature type="transmembrane region" description="Helical" evidence="4">
    <location>
        <begin position="29"/>
        <end position="50"/>
    </location>
</feature>
<dbReference type="InterPro" id="IPR004140">
    <property type="entry name" value="Exo70"/>
</dbReference>
<feature type="transmembrane region" description="Helical" evidence="4">
    <location>
        <begin position="91"/>
        <end position="108"/>
    </location>
</feature>
<keyword evidence="4" id="KW-1133">Transmembrane helix</keyword>
<keyword evidence="4" id="KW-0472">Membrane</keyword>
<dbReference type="PANTHER" id="PTHR12542:SF180">
    <property type="entry name" value="EXOCYST SUBUNIT EXO70 FAMILY PROTEIN"/>
    <property type="match status" value="1"/>
</dbReference>
<feature type="transmembrane region" description="Helical" evidence="4">
    <location>
        <begin position="167"/>
        <end position="185"/>
    </location>
</feature>
<comment type="caution">
    <text evidence="6">The sequence shown here is derived from an EMBL/GenBank/DDBJ whole genome shotgun (WGS) entry which is preliminary data.</text>
</comment>
<dbReference type="InterPro" id="IPR016159">
    <property type="entry name" value="Cullin_repeat-like_dom_sf"/>
</dbReference>
<keyword evidence="3" id="KW-0653">Protein transport</keyword>
<sequence>MPNFFHESKPVSSRLDQFKKWVLQRPHEWWLVTSLLSGAVGLICFAVSIFNHQLKGWNLMLKFFISLVCIAPMGIAVLFVKKWPKGNKPWFRAHLVCCAIIVTYILTFFLDKEKEEGPDVWRLVSYFAFSLTSLSLGMQTKLGFLGEVVYFFLGILLIGLIKIRWWLVFPAALFSYIIIILYSFLDELKEERYRIPTTTTSSPAAMTPSAPVLVTKTSHLEDTSSIGFCTQMCPQQSTDTDNETVPLIVPQPVPVDFELKFTGLLSWLNEKDWELVQELERPLKNYVEGSIEQVPMALIEDPNFLKDRILPQQILEGLNELMMNCGHFGEYMKNLVVDKYSKSRRMFLKRCQEELQLKVTRPSHELNKENDKERIMKWTKLSNIALRVLFPNERMICDRVFGSSSDISLKCFKQVCLELARDLVFFVDQVAANTVQYQQSDYLPHLFHMFRTQNDLIIPSFELLFSDTQFSDSLWTEEKLRRAIKDYIFMGLEDLAHGDGSVLDFRHLPKIHSSTVQVMDRVKDAFIHGDSFEGLHQKYLEEYARNSSDKVLGYLKLDSENNVTAESMKKTLGWFQWGLRRIWDDLAYSLDEDSNIAEDIVNLVCSFIFPQYLNFIESHTKSFGYDLLNNFDREYKAPSDLISYSLHTFADLHDHYHNPSTP</sequence>
<accession>A0ABU6X466</accession>
<dbReference type="InterPro" id="IPR046364">
    <property type="entry name" value="Exo70_C"/>
</dbReference>
<dbReference type="Pfam" id="PF03081">
    <property type="entry name" value="Exo70_C"/>
    <property type="match status" value="1"/>
</dbReference>
<evidence type="ECO:0000259" key="5">
    <source>
        <dbReference type="Pfam" id="PF03081"/>
    </source>
</evidence>
<evidence type="ECO:0000256" key="4">
    <source>
        <dbReference type="SAM" id="Phobius"/>
    </source>
</evidence>